<dbReference type="InterPro" id="IPR010997">
    <property type="entry name" value="HRDC-like_sf"/>
</dbReference>
<dbReference type="GO" id="GO:0003676">
    <property type="term" value="F:nucleic acid binding"/>
    <property type="evidence" value="ECO:0007669"/>
    <property type="project" value="InterPro"/>
</dbReference>
<dbReference type="OrthoDB" id="9800549at2"/>
<evidence type="ECO:0000256" key="2">
    <source>
        <dbReference type="ARBA" id="ARBA00022694"/>
    </source>
</evidence>
<comment type="catalytic activity">
    <reaction evidence="6">
        <text>Exonucleolytic cleavage that removes extra residues from the 3'-terminus of tRNA to produce 5'-mononucleotides.</text>
        <dbReference type="EC" id="3.1.13.5"/>
    </reaction>
</comment>
<dbReference type="GO" id="GO:0042780">
    <property type="term" value="P:tRNA 3'-end processing"/>
    <property type="evidence" value="ECO:0007669"/>
    <property type="project" value="UniProtKB-UniRule"/>
</dbReference>
<dbReference type="InterPro" id="IPR002121">
    <property type="entry name" value="HRDC_dom"/>
</dbReference>
<keyword evidence="4 6" id="KW-0378">Hydrolase</keyword>
<dbReference type="InterPro" id="IPR051086">
    <property type="entry name" value="RNase_D-like"/>
</dbReference>
<dbReference type="EMBL" id="MLCO01000098">
    <property type="protein sequence ID" value="ONG53511.1"/>
    <property type="molecule type" value="Genomic_DNA"/>
</dbReference>
<evidence type="ECO:0000256" key="3">
    <source>
        <dbReference type="ARBA" id="ARBA00022722"/>
    </source>
</evidence>
<evidence type="ECO:0000256" key="1">
    <source>
        <dbReference type="ARBA" id="ARBA00022490"/>
    </source>
</evidence>
<dbReference type="SMART" id="SM00474">
    <property type="entry name" value="35EXOc"/>
    <property type="match status" value="1"/>
</dbReference>
<keyword evidence="5 6" id="KW-0269">Exonuclease</keyword>
<dbReference type="PROSITE" id="PS50967">
    <property type="entry name" value="HRDC"/>
    <property type="match status" value="1"/>
</dbReference>
<dbReference type="Pfam" id="PF01612">
    <property type="entry name" value="DNA_pol_A_exo1"/>
    <property type="match status" value="1"/>
</dbReference>
<evidence type="ECO:0000256" key="4">
    <source>
        <dbReference type="ARBA" id="ARBA00022801"/>
    </source>
</evidence>
<dbReference type="GO" id="GO:0008408">
    <property type="term" value="F:3'-5' exonuclease activity"/>
    <property type="evidence" value="ECO:0007669"/>
    <property type="project" value="InterPro"/>
</dbReference>
<dbReference type="Proteomes" id="UP000188879">
    <property type="component" value="Unassembled WGS sequence"/>
</dbReference>
<dbReference type="Gene3D" id="3.30.420.10">
    <property type="entry name" value="Ribonuclease H-like superfamily/Ribonuclease H"/>
    <property type="match status" value="1"/>
</dbReference>
<dbReference type="InterPro" id="IPR012337">
    <property type="entry name" value="RNaseH-like_sf"/>
</dbReference>
<reference evidence="8 9" key="1">
    <citation type="submission" date="2016-10" db="EMBL/GenBank/DDBJ databases">
        <title>Draft Genome sequence of Roseomonas sp. strain M3.</title>
        <authorList>
            <person name="Subhash Y."/>
            <person name="Lee S."/>
        </authorList>
    </citation>
    <scope>NUCLEOTIDE SEQUENCE [LARGE SCALE GENOMIC DNA]</scope>
    <source>
        <strain evidence="8 9">M3</strain>
    </source>
</reference>
<dbReference type="PANTHER" id="PTHR47649">
    <property type="entry name" value="RIBONUCLEASE D"/>
    <property type="match status" value="1"/>
</dbReference>
<dbReference type="SUPFAM" id="SSF53098">
    <property type="entry name" value="Ribonuclease H-like"/>
    <property type="match status" value="1"/>
</dbReference>
<dbReference type="GO" id="GO:0000166">
    <property type="term" value="F:nucleotide binding"/>
    <property type="evidence" value="ECO:0007669"/>
    <property type="project" value="InterPro"/>
</dbReference>
<dbReference type="Gene3D" id="1.10.150.80">
    <property type="entry name" value="HRDC domain"/>
    <property type="match status" value="1"/>
</dbReference>
<dbReference type="NCBIfam" id="TIGR01388">
    <property type="entry name" value="rnd"/>
    <property type="match status" value="1"/>
</dbReference>
<dbReference type="PANTHER" id="PTHR47649:SF1">
    <property type="entry name" value="RIBONUCLEASE D"/>
    <property type="match status" value="1"/>
</dbReference>
<feature type="domain" description="HRDC" evidence="7">
    <location>
        <begin position="219"/>
        <end position="300"/>
    </location>
</feature>
<dbReference type="SMART" id="SM00341">
    <property type="entry name" value="HRDC"/>
    <property type="match status" value="1"/>
</dbReference>
<dbReference type="SUPFAM" id="SSF47819">
    <property type="entry name" value="HRDC-like"/>
    <property type="match status" value="2"/>
</dbReference>
<keyword evidence="9" id="KW-1185">Reference proteome</keyword>
<dbReference type="GO" id="GO:0033890">
    <property type="term" value="F:ribonuclease D activity"/>
    <property type="evidence" value="ECO:0007669"/>
    <property type="project" value="UniProtKB-UniRule"/>
</dbReference>
<dbReference type="Pfam" id="PF00570">
    <property type="entry name" value="HRDC"/>
    <property type="match status" value="1"/>
</dbReference>
<dbReference type="InterPro" id="IPR006292">
    <property type="entry name" value="RNase_D"/>
</dbReference>
<accession>A0A1V2H2W5</accession>
<comment type="similarity">
    <text evidence="6">Belongs to the RNase D family.</text>
</comment>
<gene>
    <name evidence="6" type="primary">rnd</name>
    <name evidence="8" type="ORF">BKE38_11830</name>
</gene>
<dbReference type="GO" id="GO:0005737">
    <property type="term" value="C:cytoplasm"/>
    <property type="evidence" value="ECO:0007669"/>
    <property type="project" value="UniProtKB-SubCell"/>
</dbReference>
<dbReference type="InterPro" id="IPR044876">
    <property type="entry name" value="HRDC_dom_sf"/>
</dbReference>
<protein>
    <recommendedName>
        <fullName evidence="6">Ribonuclease D</fullName>
        <shortName evidence="6">RNase D</shortName>
        <ecNumber evidence="6">3.1.13.5</ecNumber>
    </recommendedName>
</protein>
<evidence type="ECO:0000313" key="8">
    <source>
        <dbReference type="EMBL" id="ONG53511.1"/>
    </source>
</evidence>
<evidence type="ECO:0000313" key="9">
    <source>
        <dbReference type="Proteomes" id="UP000188879"/>
    </source>
</evidence>
<comment type="subcellular location">
    <subcellularLocation>
        <location evidence="6">Cytoplasm</location>
    </subcellularLocation>
</comment>
<organism evidence="8 9">
    <name type="scientific">Teichococcus deserti</name>
    <dbReference type="NCBI Taxonomy" id="1817963"/>
    <lineage>
        <taxon>Bacteria</taxon>
        <taxon>Pseudomonadati</taxon>
        <taxon>Pseudomonadota</taxon>
        <taxon>Alphaproteobacteria</taxon>
        <taxon>Acetobacterales</taxon>
        <taxon>Roseomonadaceae</taxon>
        <taxon>Roseomonas</taxon>
    </lineage>
</organism>
<dbReference type="InterPro" id="IPR036397">
    <property type="entry name" value="RNaseH_sf"/>
</dbReference>
<name>A0A1V2H2W5_9PROT</name>
<dbReference type="HAMAP" id="MF_01899">
    <property type="entry name" value="RNase_D"/>
    <property type="match status" value="1"/>
</dbReference>
<comment type="caution">
    <text evidence="8">The sequence shown here is derived from an EMBL/GenBank/DDBJ whole genome shotgun (WGS) entry which is preliminary data.</text>
</comment>
<comment type="function">
    <text evidence="6">Exonuclease involved in the 3' processing of various precursor tRNAs. Initiates hydrolysis at the 3'-terminus of an RNA molecule and releases 5'-mononucleotides.</text>
</comment>
<keyword evidence="3 6" id="KW-0540">Nuclease</keyword>
<dbReference type="AlphaFoldDB" id="A0A1V2H2W5"/>
<dbReference type="RefSeq" id="WP_076957559.1">
    <property type="nucleotide sequence ID" value="NZ_MLCO01000098.1"/>
</dbReference>
<evidence type="ECO:0000256" key="5">
    <source>
        <dbReference type="ARBA" id="ARBA00022839"/>
    </source>
</evidence>
<keyword evidence="1 6" id="KW-0963">Cytoplasm</keyword>
<proteinExistence type="inferred from homology"/>
<keyword evidence="2 6" id="KW-0819">tRNA processing</keyword>
<evidence type="ECO:0000259" key="7">
    <source>
        <dbReference type="PROSITE" id="PS50967"/>
    </source>
</evidence>
<sequence>MSRRNQAQDPDPVLITTTEALSELCARLRTEAFVTVDTEFMRERTYWPELCVVQLAGEHEVAVIDALAEGLDLAPLGELLADTAVTKVFHAARQDVEICILRFGAPPKPLFDTQIAAMVAGFGDQASYDSLVRGLANASIDKAHRFSDWAARPLSAAQINYAAADVTHLRRVYAALVDRLTEDGRLSWVAEEMAELTDPATYRQDPETAWERLKPRSSNRRFLAAVRAIAAWREREAQRVNIPRQRLVRDETLMEIAATGPTTANDLSRARGISKGFADGKTGAGLLAALASAKELPEAALPEAPKESRQGPPASPALIALLKVLLAAKAEEHHVAPRLIASSDELERLATENEPQVPALHGWRRQVFGQAALSLKGGKLALGVEGRKVKLIES</sequence>
<dbReference type="CDD" id="cd06142">
    <property type="entry name" value="RNaseD_exo"/>
    <property type="match status" value="1"/>
</dbReference>
<dbReference type="InterPro" id="IPR002562">
    <property type="entry name" value="3'-5'_exonuclease_dom"/>
</dbReference>
<evidence type="ECO:0000256" key="6">
    <source>
        <dbReference type="HAMAP-Rule" id="MF_01899"/>
    </source>
</evidence>
<comment type="cofactor">
    <cofactor evidence="6">
        <name>a divalent metal cation</name>
        <dbReference type="ChEBI" id="CHEBI:60240"/>
    </cofactor>
</comment>
<dbReference type="EC" id="3.1.13.5" evidence="6"/>